<reference evidence="1" key="1">
    <citation type="journal article" date="2014" name="Gene">
        <title>Genome-guided analysis of transformation efficiency and carbon dioxide assimilation by Moorella thermoacetica Y72.</title>
        <authorList>
            <person name="Tsukahara K."/>
            <person name="Kita A."/>
            <person name="Nakashimada Y."/>
            <person name="Hoshino T."/>
            <person name="Murakami K."/>
        </authorList>
    </citation>
    <scope>NUCLEOTIDE SEQUENCE [LARGE SCALE GENOMIC DNA]</scope>
    <source>
        <strain evidence="1">Y72</strain>
    </source>
</reference>
<dbReference type="AlphaFoldDB" id="A0A0S6UCU7"/>
<accession>A0A0S6UCU7</accession>
<protein>
    <submittedName>
        <fullName evidence="1">Shikimate 5-dehydrogenase</fullName>
    </submittedName>
</protein>
<organism evidence="1">
    <name type="scientific">Moorella thermoacetica Y72</name>
    <dbReference type="NCBI Taxonomy" id="1325331"/>
    <lineage>
        <taxon>Bacteria</taxon>
        <taxon>Bacillati</taxon>
        <taxon>Bacillota</taxon>
        <taxon>Clostridia</taxon>
        <taxon>Neomoorellales</taxon>
        <taxon>Neomoorellaceae</taxon>
        <taxon>Neomoorella</taxon>
    </lineage>
</organism>
<dbReference type="Proteomes" id="UP000063718">
    <property type="component" value="Unassembled WGS sequence"/>
</dbReference>
<sequence length="106" mass="11782">MPGPGRLAFYYIGCLGTTRSFHDVKLDLLSLSQGFETLFLDGGEVDEHVLAVFPFNKAVPLLRVKPFHLTLHLVKIPPKIFSLGAGSTSKCTYFSMVKDGCQICFW</sequence>
<evidence type="ECO:0000313" key="1">
    <source>
        <dbReference type="EMBL" id="GAF25997.1"/>
    </source>
</evidence>
<gene>
    <name evidence="1" type="ORF">MTY_1334</name>
</gene>
<name>A0A0S6UCU7_NEOTH</name>
<dbReference type="EMBL" id="DF238840">
    <property type="protein sequence ID" value="GAF25997.1"/>
    <property type="molecule type" value="Genomic_DNA"/>
</dbReference>
<proteinExistence type="predicted"/>